<accession>A0A401ZLL7</accession>
<sequence length="115" mass="12644">MGSEPLGRVRIKGPASRSHDEQEDGSQEHGEIDSCFVGHVPETVLNQEGKLGGADGDEHVNDQRESGEPGEQTQKDEHAATDLDDPHEGGHDVRPENTNLLKTPHPKLRREEKLL</sequence>
<proteinExistence type="predicted"/>
<name>A0A401ZLL7_9CHLR</name>
<dbReference type="AlphaFoldDB" id="A0A401ZLL7"/>
<protein>
    <submittedName>
        <fullName evidence="2">Uncharacterized protein</fullName>
    </submittedName>
</protein>
<dbReference type="Proteomes" id="UP000287224">
    <property type="component" value="Unassembled WGS sequence"/>
</dbReference>
<dbReference type="EMBL" id="BIFQ01000001">
    <property type="protein sequence ID" value="GCE07714.1"/>
    <property type="molecule type" value="Genomic_DNA"/>
</dbReference>
<feature type="region of interest" description="Disordered" evidence="1">
    <location>
        <begin position="1"/>
        <end position="115"/>
    </location>
</feature>
<comment type="caution">
    <text evidence="2">The sequence shown here is derived from an EMBL/GenBank/DDBJ whole genome shotgun (WGS) entry which is preliminary data.</text>
</comment>
<reference evidence="3" key="1">
    <citation type="submission" date="2018-12" db="EMBL/GenBank/DDBJ databases">
        <title>Tengunoibacter tsumagoiensis gen. nov., sp. nov., Dictyobacter kobayashii sp. nov., D. alpinus sp. nov., and D. joshuensis sp. nov. and description of Dictyobacteraceae fam. nov. within the order Ktedonobacterales isolated from Tengu-no-mugimeshi.</title>
        <authorList>
            <person name="Wang C.M."/>
            <person name="Zheng Y."/>
            <person name="Sakai Y."/>
            <person name="Toyoda A."/>
            <person name="Minakuchi Y."/>
            <person name="Abe K."/>
            <person name="Yokota A."/>
            <person name="Yabe S."/>
        </authorList>
    </citation>
    <scope>NUCLEOTIDE SEQUENCE [LARGE SCALE GENOMIC DNA]</scope>
    <source>
        <strain evidence="3">S-27</strain>
    </source>
</reference>
<evidence type="ECO:0000313" key="2">
    <source>
        <dbReference type="EMBL" id="GCE07714.1"/>
    </source>
</evidence>
<gene>
    <name evidence="2" type="ORF">KDAU_50430</name>
</gene>
<evidence type="ECO:0000256" key="1">
    <source>
        <dbReference type="SAM" id="MobiDB-lite"/>
    </source>
</evidence>
<evidence type="ECO:0000313" key="3">
    <source>
        <dbReference type="Proteomes" id="UP000287224"/>
    </source>
</evidence>
<keyword evidence="3" id="KW-1185">Reference proteome</keyword>
<feature type="compositionally biased region" description="Basic and acidic residues" evidence="1">
    <location>
        <begin position="56"/>
        <end position="95"/>
    </location>
</feature>
<organism evidence="2 3">
    <name type="scientific">Dictyobacter aurantiacus</name>
    <dbReference type="NCBI Taxonomy" id="1936993"/>
    <lineage>
        <taxon>Bacteria</taxon>
        <taxon>Bacillati</taxon>
        <taxon>Chloroflexota</taxon>
        <taxon>Ktedonobacteria</taxon>
        <taxon>Ktedonobacterales</taxon>
        <taxon>Dictyobacteraceae</taxon>
        <taxon>Dictyobacter</taxon>
    </lineage>
</organism>